<sequence length="100" mass="11215">MHVQIPNPTRKPNEAAIPLNCWEITDLTKYSNDDSLRLASMLFDDKLGMQIAYEEAVQGYNEGGIPIGGALISEDGKVLDSCPYILQRHLGLGRTRHLRY</sequence>
<dbReference type="Proteomes" id="UP000037069">
    <property type="component" value="Unassembled WGS sequence"/>
</dbReference>
<keyword evidence="2" id="KW-1185">Reference proteome</keyword>
<dbReference type="InterPro" id="IPR016193">
    <property type="entry name" value="Cytidine_deaminase-like"/>
</dbReference>
<dbReference type="AlphaFoldDB" id="A0A0L0BWG7"/>
<comment type="caution">
    <text evidence="1">The sequence shown here is derived from an EMBL/GenBank/DDBJ whole genome shotgun (WGS) entry which is preliminary data.</text>
</comment>
<protein>
    <recommendedName>
        <fullName evidence="3">CMP/dCMP-type deaminase domain-containing protein</fullName>
    </recommendedName>
</protein>
<dbReference type="GO" id="GO:0003824">
    <property type="term" value="F:catalytic activity"/>
    <property type="evidence" value="ECO:0007669"/>
    <property type="project" value="InterPro"/>
</dbReference>
<dbReference type="SUPFAM" id="SSF53927">
    <property type="entry name" value="Cytidine deaminase-like"/>
    <property type="match status" value="1"/>
</dbReference>
<reference evidence="1 2" key="1">
    <citation type="journal article" date="2015" name="Nat. Commun.">
        <title>Lucilia cuprina genome unlocks parasitic fly biology to underpin future interventions.</title>
        <authorList>
            <person name="Anstead C.A."/>
            <person name="Korhonen P.K."/>
            <person name="Young N.D."/>
            <person name="Hall R.S."/>
            <person name="Jex A.R."/>
            <person name="Murali S.C."/>
            <person name="Hughes D.S."/>
            <person name="Lee S.F."/>
            <person name="Perry T."/>
            <person name="Stroehlein A.J."/>
            <person name="Ansell B.R."/>
            <person name="Breugelmans B."/>
            <person name="Hofmann A."/>
            <person name="Qu J."/>
            <person name="Dugan S."/>
            <person name="Lee S.L."/>
            <person name="Chao H."/>
            <person name="Dinh H."/>
            <person name="Han Y."/>
            <person name="Doddapaneni H.V."/>
            <person name="Worley K.C."/>
            <person name="Muzny D.M."/>
            <person name="Ioannidis P."/>
            <person name="Waterhouse R.M."/>
            <person name="Zdobnov E.M."/>
            <person name="James P.J."/>
            <person name="Bagnall N.H."/>
            <person name="Kotze A.C."/>
            <person name="Gibbs R.A."/>
            <person name="Richards S."/>
            <person name="Batterham P."/>
            <person name="Gasser R.B."/>
        </authorList>
    </citation>
    <scope>NUCLEOTIDE SEQUENCE [LARGE SCALE GENOMIC DNA]</scope>
    <source>
        <strain evidence="1 2">LS</strain>
        <tissue evidence="1">Full body</tissue>
    </source>
</reference>
<evidence type="ECO:0000313" key="2">
    <source>
        <dbReference type="Proteomes" id="UP000037069"/>
    </source>
</evidence>
<evidence type="ECO:0008006" key="3">
    <source>
        <dbReference type="Google" id="ProtNLM"/>
    </source>
</evidence>
<name>A0A0L0BWG7_LUCCU</name>
<proteinExistence type="predicted"/>
<dbReference type="EMBL" id="JRES01001326">
    <property type="protein sequence ID" value="KNC23604.1"/>
    <property type="molecule type" value="Genomic_DNA"/>
</dbReference>
<organism evidence="1 2">
    <name type="scientific">Lucilia cuprina</name>
    <name type="common">Green bottle fly</name>
    <name type="synonym">Australian sheep blowfly</name>
    <dbReference type="NCBI Taxonomy" id="7375"/>
    <lineage>
        <taxon>Eukaryota</taxon>
        <taxon>Metazoa</taxon>
        <taxon>Ecdysozoa</taxon>
        <taxon>Arthropoda</taxon>
        <taxon>Hexapoda</taxon>
        <taxon>Insecta</taxon>
        <taxon>Pterygota</taxon>
        <taxon>Neoptera</taxon>
        <taxon>Endopterygota</taxon>
        <taxon>Diptera</taxon>
        <taxon>Brachycera</taxon>
        <taxon>Muscomorpha</taxon>
        <taxon>Oestroidea</taxon>
        <taxon>Calliphoridae</taxon>
        <taxon>Luciliinae</taxon>
        <taxon>Lucilia</taxon>
    </lineage>
</organism>
<gene>
    <name evidence="1" type="ORF">FF38_04408</name>
</gene>
<evidence type="ECO:0000313" key="1">
    <source>
        <dbReference type="EMBL" id="KNC23604.1"/>
    </source>
</evidence>
<accession>A0A0L0BWG7</accession>